<dbReference type="AlphaFoldDB" id="A0AAD8XLA1"/>
<organism evidence="1 2">
    <name type="scientific">Glomerella acutata</name>
    <name type="common">Colletotrichum acutatum</name>
    <dbReference type="NCBI Taxonomy" id="27357"/>
    <lineage>
        <taxon>Eukaryota</taxon>
        <taxon>Fungi</taxon>
        <taxon>Dikarya</taxon>
        <taxon>Ascomycota</taxon>
        <taxon>Pezizomycotina</taxon>
        <taxon>Sordariomycetes</taxon>
        <taxon>Hypocreomycetidae</taxon>
        <taxon>Glomerellales</taxon>
        <taxon>Glomerellaceae</taxon>
        <taxon>Colletotrichum</taxon>
        <taxon>Colletotrichum acutatum species complex</taxon>
    </lineage>
</organism>
<protein>
    <submittedName>
        <fullName evidence="1">Uncharacterized protein</fullName>
    </submittedName>
</protein>
<proteinExistence type="predicted"/>
<dbReference type="RefSeq" id="XP_060369552.1">
    <property type="nucleotide sequence ID" value="XM_060507330.1"/>
</dbReference>
<dbReference type="GeneID" id="85391229"/>
<evidence type="ECO:0000313" key="2">
    <source>
        <dbReference type="Proteomes" id="UP001244207"/>
    </source>
</evidence>
<evidence type="ECO:0000313" key="1">
    <source>
        <dbReference type="EMBL" id="KAK1729497.1"/>
    </source>
</evidence>
<dbReference type="Proteomes" id="UP001244207">
    <property type="component" value="Unassembled WGS sequence"/>
</dbReference>
<accession>A0AAD8XLA1</accession>
<reference evidence="1" key="1">
    <citation type="submission" date="2021-12" db="EMBL/GenBank/DDBJ databases">
        <title>Comparative genomics, transcriptomics and evolutionary studies reveal genomic signatures of adaptation to plant cell wall in hemibiotrophic fungi.</title>
        <authorList>
            <consortium name="DOE Joint Genome Institute"/>
            <person name="Baroncelli R."/>
            <person name="Diaz J.F."/>
            <person name="Benocci T."/>
            <person name="Peng M."/>
            <person name="Battaglia E."/>
            <person name="Haridas S."/>
            <person name="Andreopoulos W."/>
            <person name="Labutti K."/>
            <person name="Pangilinan J."/>
            <person name="Floch G.L."/>
            <person name="Makela M.R."/>
            <person name="Henrissat B."/>
            <person name="Grigoriev I.V."/>
            <person name="Crouch J.A."/>
            <person name="De Vries R.P."/>
            <person name="Sukno S.A."/>
            <person name="Thon M.R."/>
        </authorList>
    </citation>
    <scope>NUCLEOTIDE SEQUENCE</scope>
    <source>
        <strain evidence="1">CBS 112980</strain>
    </source>
</reference>
<comment type="caution">
    <text evidence="1">The sequence shown here is derived from an EMBL/GenBank/DDBJ whole genome shotgun (WGS) entry which is preliminary data.</text>
</comment>
<gene>
    <name evidence="1" type="ORF">BDZ83DRAFT_605327</name>
</gene>
<sequence length="77" mass="8670">MLSVIGIGIGIVICRLLLSCVPRSFPRAMNTYVSLVYLVRIRTDREIRRSAAAELPTLIGMPLIRVQDITDSLIWWG</sequence>
<name>A0AAD8XLA1_GLOAC</name>
<keyword evidence="2" id="KW-1185">Reference proteome</keyword>
<dbReference type="EMBL" id="JAHMHS010000011">
    <property type="protein sequence ID" value="KAK1729497.1"/>
    <property type="molecule type" value="Genomic_DNA"/>
</dbReference>